<keyword evidence="12" id="KW-0106">Calcium</keyword>
<dbReference type="GO" id="GO:0005737">
    <property type="term" value="C:cytoplasm"/>
    <property type="evidence" value="ECO:0007669"/>
    <property type="project" value="UniProtKB-SubCell"/>
</dbReference>
<dbReference type="Proteomes" id="UP000261560">
    <property type="component" value="Unplaced"/>
</dbReference>
<evidence type="ECO:0000256" key="13">
    <source>
        <dbReference type="ARBA" id="ARBA00032464"/>
    </source>
</evidence>
<dbReference type="PRINTS" id="PR01791">
    <property type="entry name" value="REGUCALCIN"/>
</dbReference>
<dbReference type="PaxDb" id="30732-ENSOMEP00000005713"/>
<dbReference type="PRINTS" id="PR01790">
    <property type="entry name" value="SMP30FAMILY"/>
</dbReference>
<comment type="cofactor">
    <cofactor evidence="3">
        <name>Mn(2+)</name>
        <dbReference type="ChEBI" id="CHEBI:29035"/>
    </cofactor>
</comment>
<evidence type="ECO:0000256" key="10">
    <source>
        <dbReference type="ARBA" id="ARBA00022723"/>
    </source>
</evidence>
<dbReference type="FunFam" id="2.120.10.30:FF:000027">
    <property type="entry name" value="Regucalcin homologue"/>
    <property type="match status" value="1"/>
</dbReference>
<evidence type="ECO:0000256" key="5">
    <source>
        <dbReference type="ARBA" id="ARBA00004496"/>
    </source>
</evidence>
<feature type="binding site" evidence="15">
    <location>
        <position position="101"/>
    </location>
    <ligand>
        <name>substrate</name>
    </ligand>
</feature>
<comment type="cofactor">
    <cofactor evidence="15">
        <name>Zn(2+)</name>
        <dbReference type="ChEBI" id="CHEBI:29105"/>
    </cofactor>
    <text evidence="15">Binds 1 divalent metal cation per subunit.</text>
</comment>
<evidence type="ECO:0000256" key="11">
    <source>
        <dbReference type="ARBA" id="ARBA00022801"/>
    </source>
</evidence>
<evidence type="ECO:0000256" key="8">
    <source>
        <dbReference type="ARBA" id="ARBA00016808"/>
    </source>
</evidence>
<dbReference type="EMBL" id="WKFB01000068">
    <property type="protein sequence ID" value="KAF6737237.1"/>
    <property type="molecule type" value="Genomic_DNA"/>
</dbReference>
<dbReference type="Gene3D" id="2.120.10.30">
    <property type="entry name" value="TolB, C-terminal domain"/>
    <property type="match status" value="1"/>
</dbReference>
<keyword evidence="11" id="KW-0378">Hydrolase</keyword>
<reference evidence="17" key="2">
    <citation type="journal article" name="BMC Genomics">
        <title>Long-read sequencing and de novo genome assembly of marine medaka (Oryzias melastigma).</title>
        <authorList>
            <person name="Liang P."/>
            <person name="Saqib H.S.A."/>
            <person name="Ni X."/>
            <person name="Shen Y."/>
        </authorList>
    </citation>
    <scope>NUCLEOTIDE SEQUENCE</scope>
    <source>
        <strain evidence="17">Bigg-433</strain>
    </source>
</reference>
<keyword evidence="10 15" id="KW-0479">Metal-binding</keyword>
<accession>A0A3B3D7Q8</accession>
<dbReference type="GeneTree" id="ENSGT00390000014995"/>
<dbReference type="OrthoDB" id="423498at2759"/>
<evidence type="ECO:0000256" key="1">
    <source>
        <dbReference type="ARBA" id="ARBA00001589"/>
    </source>
</evidence>
<comment type="cofactor">
    <cofactor evidence="2">
        <name>Ca(2+)</name>
        <dbReference type="ChEBI" id="CHEBI:29108"/>
    </cofactor>
</comment>
<comment type="similarity">
    <text evidence="6">Belongs to the SMP-30/CGR1 family.</text>
</comment>
<evidence type="ECO:0000259" key="16">
    <source>
        <dbReference type="Pfam" id="PF08450"/>
    </source>
</evidence>
<dbReference type="Proteomes" id="UP000646548">
    <property type="component" value="Unassembled WGS sequence"/>
</dbReference>
<dbReference type="InterPro" id="IPR013658">
    <property type="entry name" value="SGL"/>
</dbReference>
<dbReference type="Ensembl" id="ENSOMET00000007031.1">
    <property type="protein sequence ID" value="ENSOMEP00000005713.1"/>
    <property type="gene ID" value="ENSOMEG00000006719.1"/>
</dbReference>
<keyword evidence="15" id="KW-0862">Zinc</keyword>
<dbReference type="PANTHER" id="PTHR10907:SF47">
    <property type="entry name" value="REGUCALCIN"/>
    <property type="match status" value="1"/>
</dbReference>
<dbReference type="PANTHER" id="PTHR10907">
    <property type="entry name" value="REGUCALCIN"/>
    <property type="match status" value="1"/>
</dbReference>
<evidence type="ECO:0000313" key="18">
    <source>
        <dbReference type="Ensembl" id="ENSOMEP00000025514.1"/>
    </source>
</evidence>
<evidence type="ECO:0000256" key="4">
    <source>
        <dbReference type="ARBA" id="ARBA00001946"/>
    </source>
</evidence>
<feature type="active site" description="Proton donor/acceptor" evidence="14">
    <location>
        <position position="204"/>
    </location>
</feature>
<evidence type="ECO:0000256" key="2">
    <source>
        <dbReference type="ARBA" id="ARBA00001913"/>
    </source>
</evidence>
<evidence type="ECO:0000256" key="7">
    <source>
        <dbReference type="ARBA" id="ARBA00013227"/>
    </source>
</evidence>
<feature type="binding site" evidence="15">
    <location>
        <position position="103"/>
    </location>
    <ligand>
        <name>substrate</name>
    </ligand>
</feature>
<feature type="binding site" evidence="15">
    <location>
        <position position="154"/>
    </location>
    <ligand>
        <name>a divalent metal cation</name>
        <dbReference type="ChEBI" id="CHEBI:60240"/>
    </ligand>
</feature>
<feature type="binding site" evidence="15">
    <location>
        <position position="18"/>
    </location>
    <ligand>
        <name>a divalent metal cation</name>
        <dbReference type="ChEBI" id="CHEBI:60240"/>
    </ligand>
</feature>
<evidence type="ECO:0000256" key="15">
    <source>
        <dbReference type="PIRSR" id="PIRSR605511-2"/>
    </source>
</evidence>
<dbReference type="OMA" id="LWRCRAD"/>
<keyword evidence="9" id="KW-0963">Cytoplasm</keyword>
<dbReference type="EC" id="3.1.1.17" evidence="7"/>
<sequence>MSSVTVECVVKTAALIGEGPVWEESEQKLLFVDIAGEKIHRWSSTTNQIQSVQTGNTVGFAVPRKSGGYVAGIGRSIVAVDWSSQMMTPLANVDEDKPNTRLNDGKVDPAGRLLAGTMAKEKPDVQLEKKQGSLYSVNSDLAVTKLLSQVDISNGLEWSLDQRTFFYIDSLSLTVDAYDYEPNSGSLANRRVVHQMKEGEGLPDGMAIDTDGRLWVACYNGGKVINIDPTTGVRLQTISLPVTKVTSCCFGGQDFSDLFVTSASLGLDQSEQSQQPLAGNTFRVRGLGVKGQPSKSFLG</sequence>
<gene>
    <name evidence="17" type="ORF">FQA47_022162</name>
</gene>
<evidence type="ECO:0000256" key="6">
    <source>
        <dbReference type="ARBA" id="ARBA00008853"/>
    </source>
</evidence>
<comment type="subcellular location">
    <subcellularLocation>
        <location evidence="5">Cytoplasm</location>
    </subcellularLocation>
</comment>
<organism evidence="18 19">
    <name type="scientific">Oryzias melastigma</name>
    <name type="common">Marine medaka</name>
    <dbReference type="NCBI Taxonomy" id="30732"/>
    <lineage>
        <taxon>Eukaryota</taxon>
        <taxon>Metazoa</taxon>
        <taxon>Chordata</taxon>
        <taxon>Craniata</taxon>
        <taxon>Vertebrata</taxon>
        <taxon>Euteleostomi</taxon>
        <taxon>Actinopterygii</taxon>
        <taxon>Neopterygii</taxon>
        <taxon>Teleostei</taxon>
        <taxon>Neoteleostei</taxon>
        <taxon>Acanthomorphata</taxon>
        <taxon>Ovalentaria</taxon>
        <taxon>Atherinomorphae</taxon>
        <taxon>Beloniformes</taxon>
        <taxon>Adrianichthyidae</taxon>
        <taxon>Oryziinae</taxon>
        <taxon>Oryzias</taxon>
    </lineage>
</organism>
<name>A0A3B3D7Q8_ORYME</name>
<dbReference type="Pfam" id="PF08450">
    <property type="entry name" value="SGL"/>
    <property type="match status" value="1"/>
</dbReference>
<dbReference type="Ensembl" id="ENSOMET00000007011.1">
    <property type="protein sequence ID" value="ENSOMEP00000025514.1"/>
    <property type="gene ID" value="ENSOMEG00000006719.1"/>
</dbReference>
<comment type="cofactor">
    <cofactor evidence="4">
        <name>Mg(2+)</name>
        <dbReference type="ChEBI" id="CHEBI:18420"/>
    </cofactor>
</comment>
<proteinExistence type="inferred from homology"/>
<dbReference type="InterPro" id="IPR011042">
    <property type="entry name" value="6-blade_b-propeller_TolB-like"/>
</dbReference>
<feature type="binding site" evidence="15">
    <location>
        <position position="121"/>
    </location>
    <ligand>
        <name>substrate</name>
    </ligand>
</feature>
<dbReference type="GO" id="GO:0005509">
    <property type="term" value="F:calcium ion binding"/>
    <property type="evidence" value="ECO:0007669"/>
    <property type="project" value="InterPro"/>
</dbReference>
<dbReference type="InterPro" id="IPR005511">
    <property type="entry name" value="SMP-30"/>
</dbReference>
<evidence type="ECO:0000313" key="17">
    <source>
        <dbReference type="EMBL" id="KAF6737237.1"/>
    </source>
</evidence>
<dbReference type="STRING" id="30732.ENSOMEP00000005713"/>
<reference evidence="18" key="1">
    <citation type="submission" date="2025-05" db="UniProtKB">
        <authorList>
            <consortium name="Ensembl"/>
        </authorList>
    </citation>
    <scope>IDENTIFICATION</scope>
</reference>
<evidence type="ECO:0000256" key="3">
    <source>
        <dbReference type="ARBA" id="ARBA00001936"/>
    </source>
</evidence>
<evidence type="ECO:0000256" key="14">
    <source>
        <dbReference type="PIRSR" id="PIRSR605511-1"/>
    </source>
</evidence>
<dbReference type="GO" id="GO:0030234">
    <property type="term" value="F:enzyme regulator activity"/>
    <property type="evidence" value="ECO:0007669"/>
    <property type="project" value="InterPro"/>
</dbReference>
<feature type="domain" description="SMP-30/Gluconolactonase/LRE-like region" evidence="16">
    <location>
        <begin position="16"/>
        <end position="264"/>
    </location>
</feature>
<dbReference type="InterPro" id="IPR008367">
    <property type="entry name" value="Regucalcin"/>
</dbReference>
<feature type="binding site" evidence="15">
    <location>
        <position position="204"/>
    </location>
    <ligand>
        <name>a divalent metal cation</name>
        <dbReference type="ChEBI" id="CHEBI:60240"/>
    </ligand>
</feature>
<dbReference type="AlphaFoldDB" id="A0A3B3D7Q8"/>
<dbReference type="SUPFAM" id="SSF63829">
    <property type="entry name" value="Calcium-dependent phosphotriesterase"/>
    <property type="match status" value="1"/>
</dbReference>
<evidence type="ECO:0000256" key="12">
    <source>
        <dbReference type="ARBA" id="ARBA00022837"/>
    </source>
</evidence>
<keyword evidence="19" id="KW-1185">Reference proteome</keyword>
<protein>
    <recommendedName>
        <fullName evidence="8">Regucalcin</fullName>
        <ecNumber evidence="7">3.1.1.17</ecNumber>
    </recommendedName>
    <alternativeName>
        <fullName evidence="13">Gluconolactonase</fullName>
    </alternativeName>
</protein>
<dbReference type="GO" id="GO:0004341">
    <property type="term" value="F:gluconolactonase activity"/>
    <property type="evidence" value="ECO:0007669"/>
    <property type="project" value="UniProtKB-EC"/>
</dbReference>
<evidence type="ECO:0000313" key="19">
    <source>
        <dbReference type="Proteomes" id="UP000261560"/>
    </source>
</evidence>
<dbReference type="GO" id="GO:0019853">
    <property type="term" value="P:L-ascorbic acid biosynthetic process"/>
    <property type="evidence" value="ECO:0007669"/>
    <property type="project" value="TreeGrafter"/>
</dbReference>
<evidence type="ECO:0000256" key="9">
    <source>
        <dbReference type="ARBA" id="ARBA00022490"/>
    </source>
</evidence>
<comment type="catalytic activity">
    <reaction evidence="1">
        <text>D-glucono-1,5-lactone + H2O = D-gluconate + H(+)</text>
        <dbReference type="Rhea" id="RHEA:10440"/>
        <dbReference type="ChEBI" id="CHEBI:15377"/>
        <dbReference type="ChEBI" id="CHEBI:15378"/>
        <dbReference type="ChEBI" id="CHEBI:16217"/>
        <dbReference type="ChEBI" id="CHEBI:18391"/>
        <dbReference type="EC" id="3.1.1.17"/>
    </reaction>
</comment>